<dbReference type="InterPro" id="IPR052702">
    <property type="entry name" value="MscS-like_channel"/>
</dbReference>
<accession>B6BJC5</accession>
<evidence type="ECO:0000313" key="12">
    <source>
        <dbReference type="Proteomes" id="UP000006431"/>
    </source>
</evidence>
<dbReference type="AlphaFoldDB" id="B6BJC5"/>
<evidence type="ECO:0000259" key="10">
    <source>
        <dbReference type="Pfam" id="PF21082"/>
    </source>
</evidence>
<dbReference type="Pfam" id="PF00924">
    <property type="entry name" value="MS_channel_2nd"/>
    <property type="match status" value="1"/>
</dbReference>
<evidence type="ECO:0000256" key="1">
    <source>
        <dbReference type="ARBA" id="ARBA00004651"/>
    </source>
</evidence>
<feature type="transmembrane region" description="Helical" evidence="8">
    <location>
        <begin position="338"/>
        <end position="360"/>
    </location>
</feature>
<gene>
    <name evidence="11" type="ORF">SMGD1_2124</name>
</gene>
<keyword evidence="4 8" id="KW-0812">Transmembrane</keyword>
<keyword evidence="12" id="KW-1185">Reference proteome</keyword>
<evidence type="ECO:0000313" key="11">
    <source>
        <dbReference type="EMBL" id="EHP30647.1"/>
    </source>
</evidence>
<feature type="transmembrane region" description="Helical" evidence="8">
    <location>
        <begin position="381"/>
        <end position="404"/>
    </location>
</feature>
<feature type="domain" description="Mechanosensitive ion channel MscS C-terminal" evidence="10">
    <location>
        <begin position="503"/>
        <end position="590"/>
    </location>
</feature>
<dbReference type="Gene3D" id="1.10.287.1260">
    <property type="match status" value="1"/>
</dbReference>
<evidence type="ECO:0000256" key="6">
    <source>
        <dbReference type="ARBA" id="ARBA00023136"/>
    </source>
</evidence>
<evidence type="ECO:0000256" key="3">
    <source>
        <dbReference type="ARBA" id="ARBA00022475"/>
    </source>
</evidence>
<dbReference type="STRING" id="929558.SMGD1_2124"/>
<dbReference type="eggNOG" id="COG3264">
    <property type="taxonomic scope" value="Bacteria"/>
</dbReference>
<keyword evidence="7" id="KW-0175">Coiled coil</keyword>
<dbReference type="InterPro" id="IPR011014">
    <property type="entry name" value="MscS_channel_TM-2"/>
</dbReference>
<evidence type="ECO:0000259" key="9">
    <source>
        <dbReference type="Pfam" id="PF00924"/>
    </source>
</evidence>
<keyword evidence="6 8" id="KW-0472">Membrane</keyword>
<dbReference type="OrthoDB" id="9784565at2"/>
<dbReference type="HOGENOM" id="CLU_023512_0_0_7"/>
<dbReference type="Gene3D" id="2.30.30.60">
    <property type="match status" value="1"/>
</dbReference>
<feature type="transmembrane region" description="Helical" evidence="8">
    <location>
        <begin position="410"/>
        <end position="439"/>
    </location>
</feature>
<dbReference type="InterPro" id="IPR023408">
    <property type="entry name" value="MscS_beta-dom_sf"/>
</dbReference>
<dbReference type="EMBL" id="AFRZ01000001">
    <property type="protein sequence ID" value="EHP30647.1"/>
    <property type="molecule type" value="Genomic_DNA"/>
</dbReference>
<evidence type="ECO:0000256" key="8">
    <source>
        <dbReference type="SAM" id="Phobius"/>
    </source>
</evidence>
<dbReference type="PATRIC" id="fig|929558.5.peg.2115"/>
<organism evidence="11 12">
    <name type="scientific">Sulfurimonas gotlandica (strain DSM 19862 / JCM 16533 / GD1)</name>
    <dbReference type="NCBI Taxonomy" id="929558"/>
    <lineage>
        <taxon>Bacteria</taxon>
        <taxon>Pseudomonadati</taxon>
        <taxon>Campylobacterota</taxon>
        <taxon>Epsilonproteobacteria</taxon>
        <taxon>Campylobacterales</taxon>
        <taxon>Sulfurimonadaceae</taxon>
        <taxon>Sulfurimonas</taxon>
    </lineage>
</organism>
<comment type="caution">
    <text evidence="11">The sequence shown here is derived from an EMBL/GenBank/DDBJ whole genome shotgun (WGS) entry which is preliminary data.</text>
</comment>
<dbReference type="GO" id="GO:0008381">
    <property type="term" value="F:mechanosensitive monoatomic ion channel activity"/>
    <property type="evidence" value="ECO:0007669"/>
    <property type="project" value="UniProtKB-ARBA"/>
</dbReference>
<evidence type="ECO:0000256" key="4">
    <source>
        <dbReference type="ARBA" id="ARBA00022692"/>
    </source>
</evidence>
<dbReference type="Proteomes" id="UP000006431">
    <property type="component" value="Unassembled WGS sequence"/>
</dbReference>
<sequence>MKIFFLLVLAIAVFSAEIDVKLYENADKESYYIDIEKQINIDAIQKIRDENIIKDEIAHLARLRDTALQKVQIDRYNIKELEKQNITMQEYYSAIAAAGLLQYKEEQNIKRISDMQYKLLVLRQLIERITVDEKPKLLSYQLQFAYYKLQQKNIDTKTLLRKTHKNELIHILVRALPSLKCDSIKTFNENIIAINENIAATHKEKILKQLQQEKAIIEENIGLEKIDKKVELANSNYQKNILKKAELQIQQSLCSLQNKRTTDFYKNLNEIEETVSLIDSNDKEIYLEQINIVKDMSKIKLGSTRQFFGATQEESKKVFMSFYEYLMSPLFIFNERPISLFSLFKAIALIILGFTIGMLYKRWIARLSRKWSDLSMMSVRLATNIGYYLIVIIFFMIAISSLGIDMSSISLIAGALSIGIGFGLQTVVSNLIAGIILMFERTIRIGDAIEINDSLHGVVTDMRIRSTTIRTFDNIDVIVPNSSFVQNNVVNWTMEDKIKRLHIPFSVAYDTEVEDVEKAIFDALNKSSLYFIHNDDDRMPRIRMTMMNSSSVDFELLVWIEWNSQLKNVSMKSDFLILIYNALRANNIKIPFPQLDLYIKQSISESIENGK</sequence>
<comment type="similarity">
    <text evidence="2">Belongs to the MscS (TC 1.A.23) family.</text>
</comment>
<name>B6BJC5_SULGG</name>
<dbReference type="Gene3D" id="3.30.70.100">
    <property type="match status" value="1"/>
</dbReference>
<dbReference type="SUPFAM" id="SSF82861">
    <property type="entry name" value="Mechanosensitive channel protein MscS (YggB), transmembrane region"/>
    <property type="match status" value="1"/>
</dbReference>
<dbReference type="RefSeq" id="WP_008335069.1">
    <property type="nucleotide sequence ID" value="NZ_AFRZ01000001.1"/>
</dbReference>
<dbReference type="InterPro" id="IPR049278">
    <property type="entry name" value="MS_channel_C"/>
</dbReference>
<dbReference type="SUPFAM" id="SSF50182">
    <property type="entry name" value="Sm-like ribonucleoproteins"/>
    <property type="match status" value="1"/>
</dbReference>
<keyword evidence="5 8" id="KW-1133">Transmembrane helix</keyword>
<feature type="domain" description="Mechanosensitive ion channel MscS" evidence="9">
    <location>
        <begin position="426"/>
        <end position="493"/>
    </location>
</feature>
<evidence type="ECO:0000256" key="5">
    <source>
        <dbReference type="ARBA" id="ARBA00022989"/>
    </source>
</evidence>
<protein>
    <submittedName>
        <fullName evidence="11">Mechanosensitive ion channel, MscS-like protein</fullName>
    </submittedName>
</protein>
<dbReference type="InterPro" id="IPR011066">
    <property type="entry name" value="MscS_channel_C_sf"/>
</dbReference>
<dbReference type="SUPFAM" id="SSF82689">
    <property type="entry name" value="Mechanosensitive channel protein MscS (YggB), C-terminal domain"/>
    <property type="match status" value="1"/>
</dbReference>
<dbReference type="Pfam" id="PF21082">
    <property type="entry name" value="MS_channel_3rd"/>
    <property type="match status" value="1"/>
</dbReference>
<accession>H1FXF1</accession>
<dbReference type="PANTHER" id="PTHR30347:SF1">
    <property type="entry name" value="MECHANOSENSITIVE CHANNEL MSCK"/>
    <property type="match status" value="1"/>
</dbReference>
<reference evidence="11 12" key="1">
    <citation type="journal article" date="2012" name="Proc. Natl. Acad. Sci. U.S.A.">
        <title>Genome and physiology of a model Epsilonproteobacterium responsible for sulfide detoxification in marine oxygen depletion zones.</title>
        <authorList>
            <person name="Grote J."/>
            <person name="Schott T."/>
            <person name="Bruckner C.G."/>
            <person name="Glockner F.O."/>
            <person name="Jost G."/>
            <person name="Teeling H."/>
            <person name="Labrenz M."/>
            <person name="Jurgens K."/>
        </authorList>
    </citation>
    <scope>NUCLEOTIDE SEQUENCE [LARGE SCALE GENOMIC DNA]</scope>
    <source>
        <strain evidence="11 12">GD1</strain>
    </source>
</reference>
<feature type="coiled-coil region" evidence="7">
    <location>
        <begin position="200"/>
        <end position="227"/>
    </location>
</feature>
<proteinExistence type="inferred from homology"/>
<evidence type="ECO:0000256" key="2">
    <source>
        <dbReference type="ARBA" id="ARBA00008017"/>
    </source>
</evidence>
<dbReference type="InterPro" id="IPR006685">
    <property type="entry name" value="MscS_channel_2nd"/>
</dbReference>
<keyword evidence="3" id="KW-1003">Cell membrane</keyword>
<dbReference type="InterPro" id="IPR010920">
    <property type="entry name" value="LSM_dom_sf"/>
</dbReference>
<comment type="subcellular location">
    <subcellularLocation>
        <location evidence="1">Cell membrane</location>
        <topology evidence="1">Multi-pass membrane protein</topology>
    </subcellularLocation>
</comment>
<dbReference type="GO" id="GO:0005886">
    <property type="term" value="C:plasma membrane"/>
    <property type="evidence" value="ECO:0007669"/>
    <property type="project" value="UniProtKB-SubCell"/>
</dbReference>
<evidence type="ECO:0000256" key="7">
    <source>
        <dbReference type="SAM" id="Coils"/>
    </source>
</evidence>
<dbReference type="PANTHER" id="PTHR30347">
    <property type="entry name" value="POTASSIUM CHANNEL RELATED"/>
    <property type="match status" value="1"/>
</dbReference>